<organism evidence="2 3">
    <name type="scientific">Ramazzottius varieornatus</name>
    <name type="common">Water bear</name>
    <name type="synonym">Tardigrade</name>
    <dbReference type="NCBI Taxonomy" id="947166"/>
    <lineage>
        <taxon>Eukaryota</taxon>
        <taxon>Metazoa</taxon>
        <taxon>Ecdysozoa</taxon>
        <taxon>Tardigrada</taxon>
        <taxon>Eutardigrada</taxon>
        <taxon>Parachela</taxon>
        <taxon>Hypsibioidea</taxon>
        <taxon>Ramazzottiidae</taxon>
        <taxon>Ramazzottius</taxon>
    </lineage>
</organism>
<dbReference type="SUPFAM" id="SSF53098">
    <property type="entry name" value="Ribonuclease H-like"/>
    <property type="match status" value="1"/>
</dbReference>
<feature type="region of interest" description="Disordered" evidence="1">
    <location>
        <begin position="431"/>
        <end position="451"/>
    </location>
</feature>
<dbReference type="InterPro" id="IPR012337">
    <property type="entry name" value="RNaseH-like_sf"/>
</dbReference>
<evidence type="ECO:0000256" key="1">
    <source>
        <dbReference type="SAM" id="MobiDB-lite"/>
    </source>
</evidence>
<feature type="compositionally biased region" description="Basic residues" evidence="1">
    <location>
        <begin position="436"/>
        <end position="445"/>
    </location>
</feature>
<feature type="compositionally biased region" description="Basic residues" evidence="1">
    <location>
        <begin position="497"/>
        <end position="516"/>
    </location>
</feature>
<evidence type="ECO:0008006" key="4">
    <source>
        <dbReference type="Google" id="ProtNLM"/>
    </source>
</evidence>
<feature type="region of interest" description="Disordered" evidence="1">
    <location>
        <begin position="495"/>
        <end position="519"/>
    </location>
</feature>
<sequence length="995" mass="114326">MYSINPLNVLKLLEEEYKLRYQPDDAPSGADKQLKDLIKDLIDIKVARSDSPVLEVEEDLQGNLQLDGLTFDDFEKTAGDANLLNGSAELYFFEDDRLNEPVTSDTEPSSHEIFVPRLPDPRVPSSQAVNLDYKKRAIDYWCNATAKKRRSLSSVRNHFTKVRDERQLRDWKKQLAEGGSRFDKLKVIRLETAKQYFMAKQKRQVVKDLDLQRWAITANNDVDLPGFTASPYWVSKFKRYYGIVDRKITKFVTKKSLEAAPQVKQSAEECVALVRSRIAEHGLDCLWNTDQSGFEYEMRPGRTLEQKGVKHAEAITQSENSMTHSYTVMMTISTGTRKFHPILFITLKEEKGVFGPIVSKTMFKADNLYITASTSGKMTKKLYLQWSEKVLFPHMEDRCILLADPWKTFTDQDAVIELKPEELQYEMITIPPKTQKSTKRTRKRSSLSPERLLQQPEFRHFDFSPKKQHVVCHPCNKNVITLGTKQTVFESDLERHQRTKKHGKRTSQHTLLKPHYHASSSGITKQKDWNIKSVICPACNKPVTASTSSMRMHVKTTFHKISVQKRAMVLHERPENMPVKTRINKLRRLWFRSLTAAGVPILASDKFGHFLRTCVEGGAAIPQRQQLMTVGIPEIQVAEKKRIMEKFRGKKYSIEVDSSPIAKKHFFAVLLIPENSGKGELVRLEFPKSVTGQTTGDTVKSAMLEYGLDAIPNAKFVVCMAHSWNNVHGELIKNLPLLVKFLARVQKLFCHSGARKQQFKDFVMARGLHFTSPVFYCKTRWSTYLRSIRYWVKYIDEIEAFVEQLKVSGKVAKCLQYLREIFSNMDEKYKLLFQLRAIDHIGDRLEAELTKCENNSLPFAPYVLEATARISSTFEGLLLDNELDSQAPAEGRTNGWIRKLWYTESKTQLVATLPAAKAKVDQVSKEHPESKFLMGVRIFEPSQAVRMMGGREWTSMRDTILPKQGVTGMSQIPMDEWRVYQKIFSTALGMRSFIR</sequence>
<accession>A0A1D1VQ74</accession>
<gene>
    <name evidence="2" type="primary">RvY_12916-1</name>
    <name evidence="2" type="synonym">RvY_12916.1</name>
    <name evidence="2" type="ORF">RvY_12916</name>
</gene>
<keyword evidence="3" id="KW-1185">Reference proteome</keyword>
<dbReference type="EMBL" id="BDGG01000008">
    <property type="protein sequence ID" value="GAV02333.1"/>
    <property type="molecule type" value="Genomic_DNA"/>
</dbReference>
<dbReference type="AlphaFoldDB" id="A0A1D1VQ74"/>
<proteinExistence type="predicted"/>
<comment type="caution">
    <text evidence="2">The sequence shown here is derived from an EMBL/GenBank/DDBJ whole genome shotgun (WGS) entry which is preliminary data.</text>
</comment>
<dbReference type="Proteomes" id="UP000186922">
    <property type="component" value="Unassembled WGS sequence"/>
</dbReference>
<evidence type="ECO:0000313" key="3">
    <source>
        <dbReference type="Proteomes" id="UP000186922"/>
    </source>
</evidence>
<evidence type="ECO:0000313" key="2">
    <source>
        <dbReference type="EMBL" id="GAV02333.1"/>
    </source>
</evidence>
<reference evidence="2 3" key="1">
    <citation type="journal article" date="2016" name="Nat. Commun.">
        <title>Extremotolerant tardigrade genome and improved radiotolerance of human cultured cells by tardigrade-unique protein.</title>
        <authorList>
            <person name="Hashimoto T."/>
            <person name="Horikawa D.D."/>
            <person name="Saito Y."/>
            <person name="Kuwahara H."/>
            <person name="Kozuka-Hata H."/>
            <person name="Shin-I T."/>
            <person name="Minakuchi Y."/>
            <person name="Ohishi K."/>
            <person name="Motoyama A."/>
            <person name="Aizu T."/>
            <person name="Enomoto A."/>
            <person name="Kondo K."/>
            <person name="Tanaka S."/>
            <person name="Hara Y."/>
            <person name="Koshikawa S."/>
            <person name="Sagara H."/>
            <person name="Miura T."/>
            <person name="Yokobori S."/>
            <person name="Miyagawa K."/>
            <person name="Suzuki Y."/>
            <person name="Kubo T."/>
            <person name="Oyama M."/>
            <person name="Kohara Y."/>
            <person name="Fujiyama A."/>
            <person name="Arakawa K."/>
            <person name="Katayama T."/>
            <person name="Toyoda A."/>
            <person name="Kunieda T."/>
        </authorList>
    </citation>
    <scope>NUCLEOTIDE SEQUENCE [LARGE SCALE GENOMIC DNA]</scope>
    <source>
        <strain evidence="2 3">YOKOZUNA-1</strain>
    </source>
</reference>
<name>A0A1D1VQ74_RAMVA</name>
<protein>
    <recommendedName>
        <fullName evidence="4">HTH CENPB-type domain-containing protein</fullName>
    </recommendedName>
</protein>